<evidence type="ECO:0000313" key="9">
    <source>
        <dbReference type="Proteomes" id="UP000002254"/>
    </source>
</evidence>
<protein>
    <recommendedName>
        <fullName evidence="7">SOGA coiled-coil domain-containing protein</fullName>
    </recommendedName>
</protein>
<feature type="compositionally biased region" description="Gly residues" evidence="6">
    <location>
        <begin position="233"/>
        <end position="257"/>
    </location>
</feature>
<feature type="region of interest" description="Disordered" evidence="6">
    <location>
        <begin position="273"/>
        <end position="364"/>
    </location>
</feature>
<feature type="compositionally biased region" description="Pro residues" evidence="6">
    <location>
        <begin position="1060"/>
        <end position="1076"/>
    </location>
</feature>
<accession>A0A8P0TUS0</accession>
<comment type="subcellular location">
    <subcellularLocation>
        <location evidence="1">Membrane</location>
    </subcellularLocation>
</comment>
<reference evidence="8" key="2">
    <citation type="submission" date="2025-08" db="UniProtKB">
        <authorList>
            <consortium name="Ensembl"/>
        </authorList>
    </citation>
    <scope>IDENTIFICATION</scope>
</reference>
<dbReference type="PANTHER" id="PTHR15742">
    <property type="entry name" value="GIRDIN"/>
    <property type="match status" value="1"/>
</dbReference>
<evidence type="ECO:0000256" key="3">
    <source>
        <dbReference type="ARBA" id="ARBA00023054"/>
    </source>
</evidence>
<evidence type="ECO:0000256" key="5">
    <source>
        <dbReference type="SAM" id="Coils"/>
    </source>
</evidence>
<feature type="compositionally biased region" description="Pro residues" evidence="6">
    <location>
        <begin position="938"/>
        <end position="956"/>
    </location>
</feature>
<keyword evidence="4" id="KW-0472">Membrane</keyword>
<keyword evidence="3 5" id="KW-0175">Coiled coil</keyword>
<feature type="region of interest" description="Disordered" evidence="6">
    <location>
        <begin position="1"/>
        <end position="259"/>
    </location>
</feature>
<feature type="coiled-coil region" evidence="5">
    <location>
        <begin position="447"/>
        <end position="531"/>
    </location>
</feature>
<dbReference type="Ensembl" id="ENSCAFT00000109006.1">
    <property type="protein sequence ID" value="ENSCAFP00000074891.1"/>
    <property type="gene ID" value="ENSCAFG00000001071.7"/>
</dbReference>
<dbReference type="InterPro" id="IPR049885">
    <property type="entry name" value="MTCL1-3"/>
</dbReference>
<evidence type="ECO:0000256" key="6">
    <source>
        <dbReference type="SAM" id="MobiDB-lite"/>
    </source>
</evidence>
<feature type="compositionally biased region" description="Basic and acidic residues" evidence="6">
    <location>
        <begin position="722"/>
        <end position="743"/>
    </location>
</feature>
<dbReference type="FunCoup" id="A0A8P0TUS0">
    <property type="interactions" value="38"/>
</dbReference>
<feature type="compositionally biased region" description="Gly residues" evidence="6">
    <location>
        <begin position="171"/>
        <end position="187"/>
    </location>
</feature>
<dbReference type="GO" id="GO:0005615">
    <property type="term" value="C:extracellular space"/>
    <property type="evidence" value="ECO:0007669"/>
    <property type="project" value="InterPro"/>
</dbReference>
<feature type="region of interest" description="Disordered" evidence="6">
    <location>
        <begin position="892"/>
        <end position="1139"/>
    </location>
</feature>
<dbReference type="PANTHER" id="PTHR15742:SF2">
    <property type="entry name" value="PROTEIN SOGA3"/>
    <property type="match status" value="1"/>
</dbReference>
<feature type="compositionally biased region" description="Polar residues" evidence="6">
    <location>
        <begin position="50"/>
        <end position="59"/>
    </location>
</feature>
<feature type="compositionally biased region" description="Pro residues" evidence="6">
    <location>
        <begin position="1019"/>
        <end position="1053"/>
    </location>
</feature>
<evidence type="ECO:0000313" key="8">
    <source>
        <dbReference type="Ensembl" id="ENSCAFP00000074891.1"/>
    </source>
</evidence>
<feature type="compositionally biased region" description="Low complexity" evidence="6">
    <location>
        <begin position="110"/>
        <end position="144"/>
    </location>
</feature>
<feature type="compositionally biased region" description="Basic and acidic residues" evidence="6">
    <location>
        <begin position="148"/>
        <end position="158"/>
    </location>
</feature>
<feature type="compositionally biased region" description="Pro residues" evidence="6">
    <location>
        <begin position="996"/>
        <end position="1007"/>
    </location>
</feature>
<dbReference type="Proteomes" id="UP000002254">
    <property type="component" value="Chromosome 1"/>
</dbReference>
<feature type="compositionally biased region" description="Low complexity" evidence="6">
    <location>
        <begin position="973"/>
        <end position="983"/>
    </location>
</feature>
<feature type="region of interest" description="Disordered" evidence="6">
    <location>
        <begin position="718"/>
        <end position="761"/>
    </location>
</feature>
<proteinExistence type="predicted"/>
<name>A0A8P0TUS0_CANLF</name>
<sequence>MSQPPTGGAGPAAATASAASSATEARLHPEGSSRKQQRAQSPARLRDNSARQTTATTRSPVGAGTKLNSVRQLQLQQQQQQQQGSKPGSRSGPPPGGRGGGGGGGGGGAEKAAPLAPKGAAPGAVHPAAGAEAAPAATLAPVGGRRPGPSEEPSRELEPVSARLGEPPPLGEGGGGGAEGGGAGGGSGEREGGAPQPPPPRGWRGRGVRAQQRGAGGGEGAPPSPSASAGRAAGPGGRNPGSGAVGGGGGGGGGGYWKEGCLQSELIQFHLKKERAAAAAAAAKNGGRGSPGAGAPAPCEPPAAPAVSPMAAAAEGPQQSAEGSAGGGGMQAAAPPASQPHPQQLQEQEEMQEEMEKLREENETLKNEIDELRTEMDEMRDTFFEEDACQLQEMRHELERANKNCRILQYRLRKAERKRLRYAQTGEIDGELLRSLEQDLKVAKDVSVRLHHELENVEEKRTTTEDENEKLRQQLIEVEIAKQALQNELEKMKEEDNEDLKCQLQFVKEEAALMRKKMAKIDKEKDRFEHELQKYRSFYGDLDSPLPKGEAGGPPSTREAELKLRLRLVEEEANILGRKIVELEVENRGLKAELDDLRGDDFGGSANPLMREQSESLSELRQHLQLVEDETELLRRNVADLEEQNQRITAELAKYKYKSGGHDSARHHDSAKSEALQEELKAARLQINELSGKVMQLQYENRVLMSNMQRYDLASHLGIRGSPRDSDAESDAGKKESDDDSRPPHRKREGPIGGESDSEEVRNMRCLTPTRSLYAAPAWPKGFSDRQHLKDIRSEAERLGKTIDRLIADTSTIITEARIYVANGDLFGLMDEEDDGSRIREHELLYRINAQMKAFRKELQTFIDRLEVPKAADERGAEEPISVSQVQLGLLRARRRGGAGRGRGARGRGLPPGPRPLRSAPPRGHAPPRPLRRARLPARPPPPPLGPAPGLRPRPAPSAAHVPNPAPRPRPAPSAARTCLRAPVPAPRPRPRPRDPAPGPEAPPLPGPSAARACLRVPPLGPEAPRPRPSPPPPLHASPLRPRGPAPPPPPRAPACASPEAPPRRTPAPHPPPPCNPKIGAAQPAAYTTRPHSRPHSHRSRGVLRTVHTCRPGGRSSARAPRPRTGLPSCPSAGVEPGL</sequence>
<evidence type="ECO:0000256" key="2">
    <source>
        <dbReference type="ARBA" id="ARBA00022553"/>
    </source>
</evidence>
<feature type="domain" description="SOGA coiled-coil" evidence="7">
    <location>
        <begin position="616"/>
        <end position="704"/>
    </location>
</feature>
<feature type="compositionally biased region" description="Basic residues" evidence="6">
    <location>
        <begin position="892"/>
        <end position="906"/>
    </location>
</feature>
<dbReference type="AlphaFoldDB" id="A0A8P0TUS0"/>
<dbReference type="InterPro" id="IPR027881">
    <property type="entry name" value="SOGA_CC"/>
</dbReference>
<feature type="compositionally biased region" description="Gly residues" evidence="6">
    <location>
        <begin position="97"/>
        <end position="109"/>
    </location>
</feature>
<feature type="compositionally biased region" description="Low complexity" evidence="6">
    <location>
        <begin position="1"/>
        <end position="23"/>
    </location>
</feature>
<dbReference type="Pfam" id="PF11365">
    <property type="entry name" value="SOGA"/>
    <property type="match status" value="2"/>
</dbReference>
<dbReference type="GO" id="GO:0010506">
    <property type="term" value="P:regulation of autophagy"/>
    <property type="evidence" value="ECO:0007669"/>
    <property type="project" value="InterPro"/>
</dbReference>
<evidence type="ECO:0000256" key="1">
    <source>
        <dbReference type="ARBA" id="ARBA00004370"/>
    </source>
</evidence>
<evidence type="ECO:0000259" key="7">
    <source>
        <dbReference type="Pfam" id="PF11365"/>
    </source>
</evidence>
<feature type="coiled-coil region" evidence="5">
    <location>
        <begin position="566"/>
        <end position="700"/>
    </location>
</feature>
<keyword evidence="2" id="KW-0597">Phosphoprotein</keyword>
<feature type="domain" description="SOGA coiled-coil" evidence="7">
    <location>
        <begin position="496"/>
        <end position="590"/>
    </location>
</feature>
<feature type="compositionally biased region" description="Basic residues" evidence="6">
    <location>
        <begin position="1091"/>
        <end position="1102"/>
    </location>
</feature>
<feature type="compositionally biased region" description="Low complexity" evidence="6">
    <location>
        <begin position="331"/>
        <end position="346"/>
    </location>
</feature>
<feature type="compositionally biased region" description="Basic and acidic residues" evidence="6">
    <location>
        <begin position="354"/>
        <end position="364"/>
    </location>
</feature>
<organism evidence="8 9">
    <name type="scientific">Canis lupus familiaris</name>
    <name type="common">Dog</name>
    <name type="synonym">Canis familiaris</name>
    <dbReference type="NCBI Taxonomy" id="9615"/>
    <lineage>
        <taxon>Eukaryota</taxon>
        <taxon>Metazoa</taxon>
        <taxon>Chordata</taxon>
        <taxon>Craniata</taxon>
        <taxon>Vertebrata</taxon>
        <taxon>Euteleostomi</taxon>
        <taxon>Mammalia</taxon>
        <taxon>Eutheria</taxon>
        <taxon>Laurasiatheria</taxon>
        <taxon>Carnivora</taxon>
        <taxon>Caniformia</taxon>
        <taxon>Canidae</taxon>
        <taxon>Canis</taxon>
    </lineage>
</organism>
<feature type="compositionally biased region" description="Low complexity" evidence="6">
    <location>
        <begin position="71"/>
        <end position="91"/>
    </location>
</feature>
<dbReference type="GO" id="GO:0016020">
    <property type="term" value="C:membrane"/>
    <property type="evidence" value="ECO:0007669"/>
    <property type="project" value="UniProtKB-SubCell"/>
</dbReference>
<gene>
    <name evidence="8" type="primary">MTCL3</name>
</gene>
<feature type="compositionally biased region" description="Low complexity" evidence="6">
    <location>
        <begin position="305"/>
        <end position="323"/>
    </location>
</feature>
<reference evidence="8 9" key="1">
    <citation type="journal article" date="2005" name="Nature">
        <title>Genome sequence, comparative analysis and haplotype structure of the domestic dog.</title>
        <authorList>
            <consortium name="Broad Sequencing Platform"/>
            <person name="Lindblad-Toh K."/>
            <person name="Wade C.M."/>
            <person name="Mikkelsen T.S."/>
            <person name="Karlsson E.K."/>
            <person name="Jaffe D.B."/>
            <person name="Kamal M."/>
            <person name="Clamp M."/>
            <person name="Chang J.L."/>
            <person name="Kulbokas E.J. III"/>
            <person name="Zody M.C."/>
            <person name="Mauceli E."/>
            <person name="Xie X."/>
            <person name="Breen M."/>
            <person name="Wayne R.K."/>
            <person name="Ostrander E.A."/>
            <person name="Ponting C.P."/>
            <person name="Galibert F."/>
            <person name="Smith D.R."/>
            <person name="DeJong P.J."/>
            <person name="Kirkness E."/>
            <person name="Alvarez P."/>
            <person name="Biagi T."/>
            <person name="Brockman W."/>
            <person name="Butler J."/>
            <person name="Chin C.W."/>
            <person name="Cook A."/>
            <person name="Cuff J."/>
            <person name="Daly M.J."/>
            <person name="DeCaprio D."/>
            <person name="Gnerre S."/>
            <person name="Grabherr M."/>
            <person name="Kellis M."/>
            <person name="Kleber M."/>
            <person name="Bardeleben C."/>
            <person name="Goodstadt L."/>
            <person name="Heger A."/>
            <person name="Hitte C."/>
            <person name="Kim L."/>
            <person name="Koepfli K.P."/>
            <person name="Parker H.G."/>
            <person name="Pollinger J.P."/>
            <person name="Searle S.M."/>
            <person name="Sutter N.B."/>
            <person name="Thomas R."/>
            <person name="Webber C."/>
            <person name="Baldwin J."/>
            <person name="Abebe A."/>
            <person name="Abouelleil A."/>
            <person name="Aftuck L."/>
            <person name="Ait-Zahra M."/>
            <person name="Aldredge T."/>
            <person name="Allen N."/>
            <person name="An P."/>
            <person name="Anderson S."/>
            <person name="Antoine C."/>
            <person name="Arachchi H."/>
            <person name="Aslam A."/>
            <person name="Ayotte L."/>
            <person name="Bachantsang P."/>
            <person name="Barry A."/>
            <person name="Bayul T."/>
            <person name="Benamara M."/>
            <person name="Berlin A."/>
            <person name="Bessette D."/>
            <person name="Blitshteyn B."/>
            <person name="Bloom T."/>
            <person name="Blye J."/>
            <person name="Boguslavskiy L."/>
            <person name="Bonnet C."/>
            <person name="Boukhgalter B."/>
            <person name="Brown A."/>
            <person name="Cahill P."/>
            <person name="Calixte N."/>
            <person name="Camarata J."/>
            <person name="Cheshatsang Y."/>
            <person name="Chu J."/>
            <person name="Citroen M."/>
            <person name="Collymore A."/>
            <person name="Cooke P."/>
            <person name="Dawoe T."/>
            <person name="Daza R."/>
            <person name="Decktor K."/>
            <person name="DeGray S."/>
            <person name="Dhargay N."/>
            <person name="Dooley K."/>
            <person name="Dooley K."/>
            <person name="Dorje P."/>
            <person name="Dorjee K."/>
            <person name="Dorris L."/>
            <person name="Duffey N."/>
            <person name="Dupes A."/>
            <person name="Egbiremolen O."/>
            <person name="Elong R."/>
            <person name="Falk J."/>
            <person name="Farina A."/>
            <person name="Faro S."/>
            <person name="Ferguson D."/>
            <person name="Ferreira P."/>
            <person name="Fisher S."/>
            <person name="FitzGerald M."/>
            <person name="Foley K."/>
            <person name="Foley C."/>
            <person name="Franke A."/>
            <person name="Friedrich D."/>
            <person name="Gage D."/>
            <person name="Garber M."/>
            <person name="Gearin G."/>
            <person name="Giannoukos G."/>
            <person name="Goode T."/>
            <person name="Goyette A."/>
            <person name="Graham J."/>
            <person name="Grandbois E."/>
            <person name="Gyaltsen K."/>
            <person name="Hafez N."/>
            <person name="Hagopian D."/>
            <person name="Hagos B."/>
            <person name="Hall J."/>
            <person name="Healy C."/>
            <person name="Hegarty R."/>
            <person name="Honan T."/>
            <person name="Horn A."/>
            <person name="Houde N."/>
            <person name="Hughes L."/>
            <person name="Hunnicutt L."/>
            <person name="Husby M."/>
            <person name="Jester B."/>
            <person name="Jones C."/>
            <person name="Kamat A."/>
            <person name="Kanga B."/>
            <person name="Kells C."/>
            <person name="Khazanovich D."/>
            <person name="Kieu A.C."/>
            <person name="Kisner P."/>
            <person name="Kumar M."/>
            <person name="Lance K."/>
            <person name="Landers T."/>
            <person name="Lara M."/>
            <person name="Lee W."/>
            <person name="Leger J.P."/>
            <person name="Lennon N."/>
            <person name="Leuper L."/>
            <person name="LeVine S."/>
            <person name="Liu J."/>
            <person name="Liu X."/>
            <person name="Lokyitsang Y."/>
            <person name="Lokyitsang T."/>
            <person name="Lui A."/>
            <person name="Macdonald J."/>
            <person name="Major J."/>
            <person name="Marabella R."/>
            <person name="Maru K."/>
            <person name="Matthews C."/>
            <person name="McDonough S."/>
            <person name="Mehta T."/>
            <person name="Meldrim J."/>
            <person name="Melnikov A."/>
            <person name="Meneus L."/>
            <person name="Mihalev A."/>
            <person name="Mihova T."/>
            <person name="Miller K."/>
            <person name="Mittelman R."/>
            <person name="Mlenga V."/>
            <person name="Mulrain L."/>
            <person name="Munson G."/>
            <person name="Navidi A."/>
            <person name="Naylor J."/>
            <person name="Nguyen T."/>
            <person name="Nguyen N."/>
            <person name="Nguyen C."/>
            <person name="Nguyen T."/>
            <person name="Nicol R."/>
            <person name="Norbu N."/>
            <person name="Norbu C."/>
            <person name="Novod N."/>
            <person name="Nyima T."/>
            <person name="Olandt P."/>
            <person name="O'Neill B."/>
            <person name="O'Neill K."/>
            <person name="Osman S."/>
            <person name="Oyono L."/>
            <person name="Patti C."/>
            <person name="Perrin D."/>
            <person name="Phunkhang P."/>
            <person name="Pierre F."/>
            <person name="Priest M."/>
            <person name="Rachupka A."/>
            <person name="Raghuraman S."/>
            <person name="Rameau R."/>
            <person name="Ray V."/>
            <person name="Raymond C."/>
            <person name="Rege F."/>
            <person name="Rise C."/>
            <person name="Rogers J."/>
            <person name="Rogov P."/>
            <person name="Sahalie J."/>
            <person name="Settipalli S."/>
            <person name="Sharpe T."/>
            <person name="Shea T."/>
            <person name="Sheehan M."/>
            <person name="Sherpa N."/>
            <person name="Shi J."/>
            <person name="Shih D."/>
            <person name="Sloan J."/>
            <person name="Smith C."/>
            <person name="Sparrow T."/>
            <person name="Stalker J."/>
            <person name="Stange-Thomann N."/>
            <person name="Stavropoulos S."/>
            <person name="Stone C."/>
            <person name="Stone S."/>
            <person name="Sykes S."/>
            <person name="Tchuinga P."/>
            <person name="Tenzing P."/>
            <person name="Tesfaye S."/>
            <person name="Thoulutsang D."/>
            <person name="Thoulutsang Y."/>
            <person name="Topham K."/>
            <person name="Topping I."/>
            <person name="Tsamla T."/>
            <person name="Vassiliev H."/>
            <person name="Venkataraman V."/>
            <person name="Vo A."/>
            <person name="Wangchuk T."/>
            <person name="Wangdi T."/>
            <person name="Weiand M."/>
            <person name="Wilkinson J."/>
            <person name="Wilson A."/>
            <person name="Yadav S."/>
            <person name="Yang S."/>
            <person name="Yang X."/>
            <person name="Young G."/>
            <person name="Yu Q."/>
            <person name="Zainoun J."/>
            <person name="Zembek L."/>
            <person name="Zimmer A."/>
            <person name="Lander E.S."/>
        </authorList>
    </citation>
    <scope>NUCLEOTIDE SEQUENCE [LARGE SCALE GENOMIC DNA]</scope>
    <source>
        <strain evidence="8">Boxer</strain>
    </source>
</reference>
<evidence type="ECO:0000256" key="4">
    <source>
        <dbReference type="ARBA" id="ARBA00023136"/>
    </source>
</evidence>